<dbReference type="Pfam" id="PF01641">
    <property type="entry name" value="SelR"/>
    <property type="match status" value="1"/>
</dbReference>
<evidence type="ECO:0000259" key="7">
    <source>
        <dbReference type="PROSITE" id="PS51790"/>
    </source>
</evidence>
<dbReference type="PROSITE" id="PS00195">
    <property type="entry name" value="GLUTAREDOXIN_1"/>
    <property type="match status" value="1"/>
</dbReference>
<evidence type="ECO:0000313" key="9">
    <source>
        <dbReference type="Proteomes" id="UP000626109"/>
    </source>
</evidence>
<comment type="similarity">
    <text evidence="1">Belongs to the MsrB Met sulfoxide reductase family.</text>
</comment>
<dbReference type="PANTHER" id="PTHR45694:SF18">
    <property type="entry name" value="GLUTAREDOXIN-1-RELATED"/>
    <property type="match status" value="1"/>
</dbReference>
<evidence type="ECO:0000256" key="6">
    <source>
        <dbReference type="ARBA" id="ARBA00023284"/>
    </source>
</evidence>
<gene>
    <name evidence="8" type="ORF">PGLA2088_LOCUS9914</name>
</gene>
<accession>A0A813IPK7</accession>
<evidence type="ECO:0000256" key="4">
    <source>
        <dbReference type="ARBA" id="ARBA00023002"/>
    </source>
</evidence>
<keyword evidence="2" id="KW-0813">Transport</keyword>
<keyword evidence="4" id="KW-0560">Oxidoreductase</keyword>
<keyword evidence="5" id="KW-1015">Disulfide bond</keyword>
<evidence type="ECO:0000256" key="1">
    <source>
        <dbReference type="ARBA" id="ARBA00007174"/>
    </source>
</evidence>
<dbReference type="Gene3D" id="3.40.30.10">
    <property type="entry name" value="Glutaredoxin"/>
    <property type="match status" value="1"/>
</dbReference>
<dbReference type="NCBIfam" id="TIGR02180">
    <property type="entry name" value="GRX_euk"/>
    <property type="match status" value="1"/>
</dbReference>
<dbReference type="InterPro" id="IPR014025">
    <property type="entry name" value="Glutaredoxin_subgr"/>
</dbReference>
<dbReference type="GO" id="GO:0034599">
    <property type="term" value="P:cellular response to oxidative stress"/>
    <property type="evidence" value="ECO:0007669"/>
    <property type="project" value="TreeGrafter"/>
</dbReference>
<dbReference type="SUPFAM" id="SSF51316">
    <property type="entry name" value="Mss4-like"/>
    <property type="match status" value="1"/>
</dbReference>
<evidence type="ECO:0000256" key="5">
    <source>
        <dbReference type="ARBA" id="ARBA00023157"/>
    </source>
</evidence>
<dbReference type="InterPro" id="IPR002109">
    <property type="entry name" value="Glutaredoxin"/>
</dbReference>
<dbReference type="InterPro" id="IPR011767">
    <property type="entry name" value="GLR_AS"/>
</dbReference>
<dbReference type="PROSITE" id="PS51790">
    <property type="entry name" value="MSRB"/>
    <property type="match status" value="1"/>
</dbReference>
<dbReference type="PANTHER" id="PTHR45694">
    <property type="entry name" value="GLUTAREDOXIN 2"/>
    <property type="match status" value="1"/>
</dbReference>
<reference evidence="8" key="1">
    <citation type="submission" date="2021-02" db="EMBL/GenBank/DDBJ databases">
        <authorList>
            <person name="Dougan E. K."/>
            <person name="Rhodes N."/>
            <person name="Thang M."/>
            <person name="Chan C."/>
        </authorList>
    </citation>
    <scope>NUCLEOTIDE SEQUENCE</scope>
</reference>
<dbReference type="InterPro" id="IPR002579">
    <property type="entry name" value="Met_Sox_Rdtase_MsrB_dom"/>
</dbReference>
<evidence type="ECO:0000256" key="2">
    <source>
        <dbReference type="ARBA" id="ARBA00022448"/>
    </source>
</evidence>
<proteinExistence type="inferred from homology"/>
<evidence type="ECO:0000256" key="3">
    <source>
        <dbReference type="ARBA" id="ARBA00022982"/>
    </source>
</evidence>
<keyword evidence="6" id="KW-0676">Redox-active center</keyword>
<dbReference type="InterPro" id="IPR036249">
    <property type="entry name" value="Thioredoxin-like_sf"/>
</dbReference>
<sequence length="362" mass="38460">MSRGSSSDGQRAAPLRGAVLGAAAGLATSALLTQQLEGSFVPSFAPSARSREQASVLGVAVPVTEYPTMAAAGRATTGALVAAAAAGAALPASRAPARTRGFASGLRGLGASALAVAAGHRVAQRAVATEAFLTPAGEKVKELVKEHEVILFSKTTCPFCTRAKSVLESEGKPFFVFELDQQPAEETAEMQDALVMMTGARTVPRLFVRGECLGGCDDVVALQSKGELSKVLNATAGMSQFQIEKSEEEWQRDLDKRKYNVLRRKSTEPPNSHEYNKFHPTKGHFACGACSLPLYSAESKFKSSCGWPCYDKCYYSKEAGGGHVGTVKEFGGLEIVCNRCSSHLGHVFFDAYTKQNANGERH</sequence>
<organism evidence="8 9">
    <name type="scientific">Polarella glacialis</name>
    <name type="common">Dinoflagellate</name>
    <dbReference type="NCBI Taxonomy" id="89957"/>
    <lineage>
        <taxon>Eukaryota</taxon>
        <taxon>Sar</taxon>
        <taxon>Alveolata</taxon>
        <taxon>Dinophyceae</taxon>
        <taxon>Suessiales</taxon>
        <taxon>Suessiaceae</taxon>
        <taxon>Polarella</taxon>
    </lineage>
</organism>
<keyword evidence="3" id="KW-0249">Electron transport</keyword>
<dbReference type="CDD" id="cd03419">
    <property type="entry name" value="GRX_GRXh_1_2_like"/>
    <property type="match status" value="1"/>
</dbReference>
<dbReference type="PRINTS" id="PR00160">
    <property type="entry name" value="GLUTAREDOXIN"/>
</dbReference>
<dbReference type="InterPro" id="IPR011057">
    <property type="entry name" value="Mss4-like_sf"/>
</dbReference>
<dbReference type="Pfam" id="PF00462">
    <property type="entry name" value="Glutaredoxin"/>
    <property type="match status" value="1"/>
</dbReference>
<feature type="domain" description="MsrB" evidence="7">
    <location>
        <begin position="247"/>
        <end position="362"/>
    </location>
</feature>
<dbReference type="PROSITE" id="PS51354">
    <property type="entry name" value="GLUTAREDOXIN_2"/>
    <property type="match status" value="1"/>
</dbReference>
<protein>
    <recommendedName>
        <fullName evidence="7">MsrB domain-containing protein</fullName>
    </recommendedName>
</protein>
<dbReference type="GO" id="GO:0033743">
    <property type="term" value="F:peptide-methionine (R)-S-oxide reductase activity"/>
    <property type="evidence" value="ECO:0007669"/>
    <property type="project" value="InterPro"/>
</dbReference>
<dbReference type="GO" id="GO:0015038">
    <property type="term" value="F:glutathione disulfide oxidoreductase activity"/>
    <property type="evidence" value="ECO:0007669"/>
    <property type="project" value="TreeGrafter"/>
</dbReference>
<dbReference type="AlphaFoldDB" id="A0A813IPK7"/>
<dbReference type="Gene3D" id="2.170.150.20">
    <property type="entry name" value="Peptide methionine sulfoxide reductase"/>
    <property type="match status" value="1"/>
</dbReference>
<dbReference type="InterPro" id="IPR011899">
    <property type="entry name" value="Glutaredoxin_euk/vir"/>
</dbReference>
<dbReference type="SUPFAM" id="SSF52833">
    <property type="entry name" value="Thioredoxin-like"/>
    <property type="match status" value="1"/>
</dbReference>
<evidence type="ECO:0000313" key="8">
    <source>
        <dbReference type="EMBL" id="CAE8652712.1"/>
    </source>
</evidence>
<name>A0A813IPK7_POLGL</name>
<dbReference type="GO" id="GO:0005737">
    <property type="term" value="C:cytoplasm"/>
    <property type="evidence" value="ECO:0007669"/>
    <property type="project" value="TreeGrafter"/>
</dbReference>
<dbReference type="Proteomes" id="UP000626109">
    <property type="component" value="Unassembled WGS sequence"/>
</dbReference>
<dbReference type="EMBL" id="CAJNNW010011050">
    <property type="protein sequence ID" value="CAE8652712.1"/>
    <property type="molecule type" value="Genomic_DNA"/>
</dbReference>
<comment type="caution">
    <text evidence="8">The sequence shown here is derived from an EMBL/GenBank/DDBJ whole genome shotgun (WGS) entry which is preliminary data.</text>
</comment>